<dbReference type="InterPro" id="IPR027304">
    <property type="entry name" value="Trigger_fact/SurA_dom_sf"/>
</dbReference>
<dbReference type="InterPro" id="IPR000297">
    <property type="entry name" value="PPIase_PpiC"/>
</dbReference>
<dbReference type="SUPFAM" id="SSF109998">
    <property type="entry name" value="Triger factor/SurA peptide-binding domain-like"/>
    <property type="match status" value="1"/>
</dbReference>
<keyword evidence="4 12" id="KW-0812">Transmembrane</keyword>
<keyword evidence="11" id="KW-0413">Isomerase</keyword>
<feature type="transmembrane region" description="Helical" evidence="12">
    <location>
        <begin position="12"/>
        <end position="30"/>
    </location>
</feature>
<dbReference type="Pfam" id="PF13624">
    <property type="entry name" value="SurA_N_3"/>
    <property type="match status" value="1"/>
</dbReference>
<keyword evidence="11" id="KW-0697">Rotamase</keyword>
<dbReference type="STRING" id="1818881.A3196_09085"/>
<evidence type="ECO:0000256" key="7">
    <source>
        <dbReference type="ARBA" id="ARBA00023186"/>
    </source>
</evidence>
<evidence type="ECO:0000256" key="9">
    <source>
        <dbReference type="ARBA" id="ARBA00040743"/>
    </source>
</evidence>
<evidence type="ECO:0000259" key="13">
    <source>
        <dbReference type="PROSITE" id="PS50198"/>
    </source>
</evidence>
<name>A0A1E2UQ88_9GAMM</name>
<dbReference type="PANTHER" id="PTHR47529">
    <property type="entry name" value="PEPTIDYL-PROLYL CIS-TRANS ISOMERASE D"/>
    <property type="match status" value="1"/>
</dbReference>
<feature type="domain" description="PpiC" evidence="13">
    <location>
        <begin position="265"/>
        <end position="367"/>
    </location>
</feature>
<dbReference type="AlphaFoldDB" id="A0A1E2UQ88"/>
<dbReference type="RefSeq" id="WP_069013991.1">
    <property type="nucleotide sequence ID" value="NZ_LVJW01000003.1"/>
</dbReference>
<proteinExistence type="inferred from homology"/>
<dbReference type="Gene3D" id="1.10.4030.10">
    <property type="entry name" value="Porin chaperone SurA, peptide-binding domain"/>
    <property type="match status" value="1"/>
</dbReference>
<evidence type="ECO:0000256" key="2">
    <source>
        <dbReference type="ARBA" id="ARBA00022475"/>
    </source>
</evidence>
<evidence type="ECO:0000256" key="3">
    <source>
        <dbReference type="ARBA" id="ARBA00022519"/>
    </source>
</evidence>
<dbReference type="Pfam" id="PF13616">
    <property type="entry name" value="Rotamase_3"/>
    <property type="match status" value="1"/>
</dbReference>
<keyword evidence="3" id="KW-0997">Cell inner membrane</keyword>
<reference evidence="14 15" key="1">
    <citation type="submission" date="2016-03" db="EMBL/GenBank/DDBJ databases">
        <title>Chemosynthetic sulphur-oxidizing symbionts of marine invertebrate animals are capable of nitrogen fixation.</title>
        <authorList>
            <person name="Petersen J.M."/>
            <person name="Kemper A."/>
            <person name="Gruber-Vodicka H."/>
            <person name="Cardini U."/>
            <person name="Geest Mvander."/>
            <person name="Kleiner M."/>
            <person name="Bulgheresi S."/>
            <person name="Fussmann M."/>
            <person name="Herbold C."/>
            <person name="Seah B.K.B."/>
            <person name="Antony C.Paul."/>
            <person name="Liu D."/>
            <person name="Belitz A."/>
            <person name="Weber M."/>
        </authorList>
    </citation>
    <scope>NUCLEOTIDE SEQUENCE [LARGE SCALE GENOMIC DNA]</scope>
    <source>
        <strain evidence="14">G_D</strain>
    </source>
</reference>
<accession>A0A1E2UQ88</accession>
<dbReference type="InterPro" id="IPR046357">
    <property type="entry name" value="PPIase_dom_sf"/>
</dbReference>
<gene>
    <name evidence="14" type="ORF">A3196_09085</name>
</gene>
<dbReference type="Proteomes" id="UP000094849">
    <property type="component" value="Unassembled WGS sequence"/>
</dbReference>
<dbReference type="Gene3D" id="3.10.50.40">
    <property type="match status" value="1"/>
</dbReference>
<evidence type="ECO:0000313" key="14">
    <source>
        <dbReference type="EMBL" id="ODB96900.1"/>
    </source>
</evidence>
<keyword evidence="15" id="KW-1185">Reference proteome</keyword>
<evidence type="ECO:0000313" key="15">
    <source>
        <dbReference type="Proteomes" id="UP000094849"/>
    </source>
</evidence>
<comment type="caution">
    <text evidence="14">The sequence shown here is derived from an EMBL/GenBank/DDBJ whole genome shotgun (WGS) entry which is preliminary data.</text>
</comment>
<evidence type="ECO:0000256" key="8">
    <source>
        <dbReference type="ARBA" id="ARBA00038408"/>
    </source>
</evidence>
<evidence type="ECO:0000256" key="10">
    <source>
        <dbReference type="ARBA" id="ARBA00042775"/>
    </source>
</evidence>
<dbReference type="PANTHER" id="PTHR47529:SF1">
    <property type="entry name" value="PERIPLASMIC CHAPERONE PPID"/>
    <property type="match status" value="1"/>
</dbReference>
<protein>
    <recommendedName>
        <fullName evidence="9">Periplasmic chaperone PpiD</fullName>
    </recommendedName>
    <alternativeName>
        <fullName evidence="10">Periplasmic folding chaperone</fullName>
    </alternativeName>
</protein>
<dbReference type="InterPro" id="IPR052029">
    <property type="entry name" value="PpiD_chaperone"/>
</dbReference>
<comment type="similarity">
    <text evidence="8">Belongs to the PpiD chaperone family.</text>
</comment>
<organism evidence="14 15">
    <name type="scientific">Candidatus Thiodiazotropha endoloripes</name>
    <dbReference type="NCBI Taxonomy" id="1818881"/>
    <lineage>
        <taxon>Bacteria</taxon>
        <taxon>Pseudomonadati</taxon>
        <taxon>Pseudomonadota</taxon>
        <taxon>Gammaproteobacteria</taxon>
        <taxon>Chromatiales</taxon>
        <taxon>Sedimenticolaceae</taxon>
        <taxon>Candidatus Thiodiazotropha</taxon>
    </lineage>
</organism>
<dbReference type="SUPFAM" id="SSF54534">
    <property type="entry name" value="FKBP-like"/>
    <property type="match status" value="1"/>
</dbReference>
<dbReference type="GO" id="GO:0005886">
    <property type="term" value="C:plasma membrane"/>
    <property type="evidence" value="ECO:0007669"/>
    <property type="project" value="UniProtKB-SubCell"/>
</dbReference>
<sequence length="634" mass="70272">MLQEIRDKAQGWIAWAIVILISIPFALWGIQSYLGIGSEPLAATVNGVEITERSLESQFQRFRQQLRDQLGSAYRPELFDDVRMRKEVLNRMVNDEVLQQASHEMGLRAGSSMIQAAILSMSIFHKDGRFDQQTYERSLQLQGLSPAGFEERVRRALVAEQLTQAVENGTFITARELSESDRLQKQTREITYFTIPAADYMVDNSVTDSEVASYYETNESAFISPEKIKLEYILLDAEAIGETIDVDDELLRGFYDDNQDLYGLPEQRQASHILIQATADADQAAVDQAKQKIEDLAEKIRAGESFAELAKQHSQDPGSAASGGDLGMFGKGIMDPAFENAVFSLEEGAVSDPVRSNFGFHLIKLTGIKAGSVKPFDEAKAEVEKGYRLAEGEKLYFEMAEELANLSYDDPTSLESSASALGLTVAESEWMTRDQQTGPLAKPKVLGAAYSDDVLKERNNSELIELDSTSSVVVRVLDHQEASVEPLDDVRSRIVELLTRQKAEEQAGAEAGKRVAEISTTNPLMQVAGNYPVTGPITVTRNSRELPPALSSELFRTLKPQAGEISSGSIKLAQGDFAVFVLSQVTEGESASDESRVQQVENMRRLYGRSYYDRVLEDLESRADVQILLKQDSE</sequence>
<comment type="subcellular location">
    <subcellularLocation>
        <location evidence="1">Cell inner membrane</location>
        <topology evidence="1">Single-pass type II membrane protein</topology>
        <orientation evidence="1">Periplasmic side</orientation>
    </subcellularLocation>
</comment>
<dbReference type="GO" id="GO:0003755">
    <property type="term" value="F:peptidyl-prolyl cis-trans isomerase activity"/>
    <property type="evidence" value="ECO:0007669"/>
    <property type="project" value="UniProtKB-KW"/>
</dbReference>
<evidence type="ECO:0000256" key="1">
    <source>
        <dbReference type="ARBA" id="ARBA00004382"/>
    </source>
</evidence>
<keyword evidence="7" id="KW-0143">Chaperone</keyword>
<evidence type="ECO:0000256" key="5">
    <source>
        <dbReference type="ARBA" id="ARBA00022989"/>
    </source>
</evidence>
<dbReference type="InterPro" id="IPR023058">
    <property type="entry name" value="PPIase_PpiC_CS"/>
</dbReference>
<dbReference type="PROSITE" id="PS50198">
    <property type="entry name" value="PPIC_PPIASE_2"/>
    <property type="match status" value="1"/>
</dbReference>
<evidence type="ECO:0000256" key="12">
    <source>
        <dbReference type="SAM" id="Phobius"/>
    </source>
</evidence>
<evidence type="ECO:0000256" key="4">
    <source>
        <dbReference type="ARBA" id="ARBA00022692"/>
    </source>
</evidence>
<keyword evidence="6 12" id="KW-0472">Membrane</keyword>
<evidence type="ECO:0000256" key="11">
    <source>
        <dbReference type="PROSITE-ProRule" id="PRU00278"/>
    </source>
</evidence>
<keyword evidence="2" id="KW-1003">Cell membrane</keyword>
<keyword evidence="5 12" id="KW-1133">Transmembrane helix</keyword>
<evidence type="ECO:0000256" key="6">
    <source>
        <dbReference type="ARBA" id="ARBA00023136"/>
    </source>
</evidence>
<dbReference type="PROSITE" id="PS01096">
    <property type="entry name" value="PPIC_PPIASE_1"/>
    <property type="match status" value="1"/>
</dbReference>
<dbReference type="EMBL" id="LVJZ01000003">
    <property type="protein sequence ID" value="ODB96900.1"/>
    <property type="molecule type" value="Genomic_DNA"/>
</dbReference>